<feature type="region of interest" description="Disordered" evidence="5">
    <location>
        <begin position="440"/>
        <end position="474"/>
    </location>
</feature>
<evidence type="ECO:0000256" key="2">
    <source>
        <dbReference type="ARBA" id="ARBA00023043"/>
    </source>
</evidence>
<dbReference type="SUPFAM" id="SSF48403">
    <property type="entry name" value="Ankyrin repeat"/>
    <property type="match status" value="1"/>
</dbReference>
<keyword evidence="7" id="KW-1185">Reference proteome</keyword>
<reference evidence="6" key="1">
    <citation type="submission" date="2020-11" db="EMBL/GenBank/DDBJ databases">
        <authorList>
            <person name="Tran Van P."/>
        </authorList>
    </citation>
    <scope>NUCLEOTIDE SEQUENCE</scope>
</reference>
<evidence type="ECO:0000313" key="7">
    <source>
        <dbReference type="Proteomes" id="UP000678499"/>
    </source>
</evidence>
<feature type="compositionally biased region" description="Pro residues" evidence="5">
    <location>
        <begin position="131"/>
        <end position="161"/>
    </location>
</feature>
<protein>
    <submittedName>
        <fullName evidence="6">Uncharacterized protein</fullName>
    </submittedName>
</protein>
<keyword evidence="2 4" id="KW-0040">ANK repeat</keyword>
<evidence type="ECO:0000256" key="5">
    <source>
        <dbReference type="SAM" id="MobiDB-lite"/>
    </source>
</evidence>
<name>A0A7R9GCA3_9CRUS</name>
<dbReference type="Pfam" id="PF12796">
    <property type="entry name" value="Ank_2"/>
    <property type="match status" value="1"/>
</dbReference>
<comment type="similarity">
    <text evidence="3">Belongs to the SOWAH family.</text>
</comment>
<feature type="compositionally biased region" description="Low complexity" evidence="5">
    <location>
        <begin position="440"/>
        <end position="451"/>
    </location>
</feature>
<keyword evidence="1" id="KW-0677">Repeat</keyword>
<feature type="region of interest" description="Disordered" evidence="5">
    <location>
        <begin position="228"/>
        <end position="252"/>
    </location>
</feature>
<evidence type="ECO:0000256" key="1">
    <source>
        <dbReference type="ARBA" id="ARBA00022737"/>
    </source>
</evidence>
<dbReference type="PANTHER" id="PTHR14491">
    <property type="entry name" value="SOSONDOWAH, ISOFORM G"/>
    <property type="match status" value="1"/>
</dbReference>
<dbReference type="PROSITE" id="PS50297">
    <property type="entry name" value="ANK_REP_REGION"/>
    <property type="match status" value="1"/>
</dbReference>
<dbReference type="InterPro" id="IPR036770">
    <property type="entry name" value="Ankyrin_rpt-contain_sf"/>
</dbReference>
<feature type="region of interest" description="Disordered" evidence="5">
    <location>
        <begin position="85"/>
        <end position="190"/>
    </location>
</feature>
<feature type="compositionally biased region" description="Polar residues" evidence="5">
    <location>
        <begin position="98"/>
        <end position="108"/>
    </location>
</feature>
<gene>
    <name evidence="6" type="ORF">NMOB1V02_LOCUS3521</name>
</gene>
<dbReference type="PANTHER" id="PTHR14491:SF7">
    <property type="entry name" value="SOSONDOWAH, ISOFORM G"/>
    <property type="match status" value="1"/>
</dbReference>
<dbReference type="InterPro" id="IPR002110">
    <property type="entry name" value="Ankyrin_rpt"/>
</dbReference>
<dbReference type="SMART" id="SM00248">
    <property type="entry name" value="ANK"/>
    <property type="match status" value="2"/>
</dbReference>
<feature type="compositionally biased region" description="Low complexity" evidence="5">
    <location>
        <begin position="229"/>
        <end position="238"/>
    </location>
</feature>
<dbReference type="EMBL" id="CAJPEX010000471">
    <property type="protein sequence ID" value="CAG0915884.1"/>
    <property type="molecule type" value="Genomic_DNA"/>
</dbReference>
<evidence type="ECO:0000256" key="3">
    <source>
        <dbReference type="ARBA" id="ARBA00038122"/>
    </source>
</evidence>
<dbReference type="Gene3D" id="1.25.40.20">
    <property type="entry name" value="Ankyrin repeat-containing domain"/>
    <property type="match status" value="1"/>
</dbReference>
<feature type="repeat" description="ANK" evidence="4">
    <location>
        <begin position="324"/>
        <end position="357"/>
    </location>
</feature>
<dbReference type="EMBL" id="OA882508">
    <property type="protein sequence ID" value="CAD7275732.1"/>
    <property type="molecule type" value="Genomic_DNA"/>
</dbReference>
<organism evidence="6">
    <name type="scientific">Notodromas monacha</name>
    <dbReference type="NCBI Taxonomy" id="399045"/>
    <lineage>
        <taxon>Eukaryota</taxon>
        <taxon>Metazoa</taxon>
        <taxon>Ecdysozoa</taxon>
        <taxon>Arthropoda</taxon>
        <taxon>Crustacea</taxon>
        <taxon>Oligostraca</taxon>
        <taxon>Ostracoda</taxon>
        <taxon>Podocopa</taxon>
        <taxon>Podocopida</taxon>
        <taxon>Cypridocopina</taxon>
        <taxon>Cypridoidea</taxon>
        <taxon>Cyprididae</taxon>
        <taxon>Notodromas</taxon>
    </lineage>
</organism>
<evidence type="ECO:0000313" key="6">
    <source>
        <dbReference type="EMBL" id="CAD7275732.1"/>
    </source>
</evidence>
<dbReference type="AlphaFoldDB" id="A0A7R9GCA3"/>
<dbReference type="OrthoDB" id="60433at2759"/>
<proteinExistence type="inferred from homology"/>
<dbReference type="PROSITE" id="PS50088">
    <property type="entry name" value="ANK_REPEAT"/>
    <property type="match status" value="1"/>
</dbReference>
<sequence>MRVRTRLTMGDQPYLWHMVPSVPFYDVHGGPQPMPRRPVVRNASADSLLSSPYGYSFGPPLVDPTYDDVGIPIIPPPNVVEPVIHGRPYVPPHPAPRQRQQIPRNHSVQFRDVECVPTFVAPREKPRRIAPQPPMQEPPRMPPPYRPPPEPPGRPSAPKPAPVIGLDPGPPPQAPPRRRHSQGNLSLASSHHVSSASVDCLDGSVEDLKISVRDRKKLFDSFSSENLLSTTTTAPSSSHARKQAQSRGSVGSQDQSARQFALACAVNDVDKILSMIAECPALAQWRDPVTGYAAIHWAARKGNVDILKALAETEGFDANAKTCSGYTALHLAAQFNRDDFYQVLLGELGADASMRDFSGRKPHQYRQKQEASISANVLSRINVRKTQHQLTRDQKLNRFGSINVRVKKTAEALNHIIGGNSIARILPPDKRPLSVGLTGSTKSLTSSLSSSQEDKTVRRFSSVEPSVEPGDDDVACGFGREWRVKE</sequence>
<dbReference type="Proteomes" id="UP000678499">
    <property type="component" value="Unassembled WGS sequence"/>
</dbReference>
<evidence type="ECO:0000256" key="4">
    <source>
        <dbReference type="PROSITE-ProRule" id="PRU00023"/>
    </source>
</evidence>
<accession>A0A7R9GCA3</accession>